<evidence type="ECO:0000259" key="13">
    <source>
        <dbReference type="Pfam" id="PF04057"/>
    </source>
</evidence>
<dbReference type="Pfam" id="PF08646">
    <property type="entry name" value="Rep_fac-A_C"/>
    <property type="match status" value="1"/>
</dbReference>
<evidence type="ECO:0000256" key="10">
    <source>
        <dbReference type="ARBA" id="ARBA00062035"/>
    </source>
</evidence>
<comment type="subunit">
    <text evidence="10 11">Component of the heterotrimeric canonical replication protein A complex (RPA).</text>
</comment>
<protein>
    <recommendedName>
        <fullName evidence="11">Replication protein A subunit</fullName>
    </recommendedName>
</protein>
<reference evidence="16" key="1">
    <citation type="submission" date="2018-04" db="EMBL/GenBank/DDBJ databases">
        <title>Transcriptome assembly of Sipha flava.</title>
        <authorList>
            <person name="Scully E.D."/>
            <person name="Geib S.M."/>
            <person name="Palmer N.A."/>
            <person name="Koch K."/>
            <person name="Bradshaw J."/>
            <person name="Heng-Moss T."/>
            <person name="Sarath G."/>
        </authorList>
    </citation>
    <scope>NUCLEOTIDE SEQUENCE</scope>
</reference>
<dbReference type="PANTHER" id="PTHR47165:SF4">
    <property type="entry name" value="OS03G0429900 PROTEIN"/>
    <property type="match status" value="1"/>
</dbReference>
<keyword evidence="6 11" id="KW-0862">Zinc</keyword>
<evidence type="ECO:0000256" key="9">
    <source>
        <dbReference type="ARBA" id="ARBA00058595"/>
    </source>
</evidence>
<comment type="similarity">
    <text evidence="2 11">Belongs to the replication factor A protein 1 family.</text>
</comment>
<proteinExistence type="inferred from homology"/>
<evidence type="ECO:0000256" key="8">
    <source>
        <dbReference type="ARBA" id="ARBA00023242"/>
    </source>
</evidence>
<comment type="subcellular location">
    <subcellularLocation>
        <location evidence="1 11">Nucleus</location>
    </subcellularLocation>
</comment>
<dbReference type="InterPro" id="IPR004365">
    <property type="entry name" value="NA-bd_OB_tRNA"/>
</dbReference>
<keyword evidence="4 11" id="KW-0479">Metal-binding</keyword>
<dbReference type="FunFam" id="2.40.50.140:FF:000117">
    <property type="entry name" value="Replication protein A subunit"/>
    <property type="match status" value="1"/>
</dbReference>
<dbReference type="AlphaFoldDB" id="A0A2S2PYK9"/>
<dbReference type="FunFam" id="2.40.50.140:FF:000041">
    <property type="entry name" value="Replication protein A subunit"/>
    <property type="match status" value="1"/>
</dbReference>
<dbReference type="InterPro" id="IPR004591">
    <property type="entry name" value="Rfa1"/>
</dbReference>
<dbReference type="GO" id="GO:0006310">
    <property type="term" value="P:DNA recombination"/>
    <property type="evidence" value="ECO:0007669"/>
    <property type="project" value="InterPro"/>
</dbReference>
<dbReference type="InterPro" id="IPR031657">
    <property type="entry name" value="REPA_OB_2"/>
</dbReference>
<feature type="domain" description="Replication protein A OB" evidence="15">
    <location>
        <begin position="316"/>
        <end position="414"/>
    </location>
</feature>
<name>A0A2S2PYK9_9HEMI</name>
<sequence>MGYSNFSRKILFLEVYIIKMEYEHLLTKGALKSMMNNIEVKDPVMQVLGVRKITAAGANERYRLLISDGHNLNSFAMLATQLNHMVSSGELTEFAILKIKRHIISNLTDRNKGSKQVMILIELNVMIDGETVRCKIGDPKPIVDNTGLAVENGTSVSVDTVPKTQSKPPVKLNAAQSSVVNNGLQRDIDVSNIHPINSLSPYQNKWTIRARVVYKAPVRTWNNQRGEGKLFSMDLVDESGEIRATAFNSECEKFFDMIEVNKVYFITRGAIKTANKKFSNLNNDYELTLSGETQVFPCHDFDESQMPALKFNFIQLSEVKNVEVDGIVDVIGVCQTAGDVVNLVSKTTRKELKKRDVTIVDQSLSSITITLWDTQAEDFDASLQPVVAIKGSRIREFMGSKSLSLLGSTVMQINPDIEEAHRLRGWFDSLPSNIEFNSLSARSEGGANNQFLTIKGAQLAQLGNGDKADYYSMHSYLIFVKSESALYKACPKPDCQKKVVDRNDGTYRCEKCNDETENFKYRFMLSAQLSDFTGNQWVTMFQEVAESFLGTSSQELGRLMEDSKEEYSDVFQRQMFKLFDVRARAKMETYNNETRLKVSIVNMKPIDYKVASKKLIADIKKLSGIATSVM</sequence>
<keyword evidence="8 11" id="KW-0539">Nucleus</keyword>
<dbReference type="InterPro" id="IPR012340">
    <property type="entry name" value="NA-bd_OB-fold"/>
</dbReference>
<reference evidence="18" key="2">
    <citation type="submission" date="2025-04" db="UniProtKB">
        <authorList>
            <consortium name="RefSeq"/>
        </authorList>
    </citation>
    <scope>IDENTIFICATION</scope>
    <source>
        <tissue evidence="18">Whole body</tissue>
    </source>
</reference>
<dbReference type="PANTHER" id="PTHR47165">
    <property type="entry name" value="OS03G0429900 PROTEIN"/>
    <property type="match status" value="1"/>
</dbReference>
<dbReference type="CDD" id="cd04476">
    <property type="entry name" value="RPA1_DBD_C"/>
    <property type="match status" value="1"/>
</dbReference>
<dbReference type="CDD" id="cd04475">
    <property type="entry name" value="RPA1_DBD_B"/>
    <property type="match status" value="1"/>
</dbReference>
<evidence type="ECO:0000256" key="11">
    <source>
        <dbReference type="RuleBase" id="RU364130"/>
    </source>
</evidence>
<evidence type="ECO:0000256" key="5">
    <source>
        <dbReference type="ARBA" id="ARBA00022771"/>
    </source>
</evidence>
<evidence type="ECO:0000259" key="14">
    <source>
        <dbReference type="Pfam" id="PF08646"/>
    </source>
</evidence>
<dbReference type="GO" id="GO:0006260">
    <property type="term" value="P:DNA replication"/>
    <property type="evidence" value="ECO:0007669"/>
    <property type="project" value="UniProtKB-KW"/>
</dbReference>
<dbReference type="FunFam" id="2.40.50.140:FF:000064">
    <property type="entry name" value="Replication protein A subunit"/>
    <property type="match status" value="1"/>
</dbReference>
<organism evidence="16">
    <name type="scientific">Sipha flava</name>
    <name type="common">yellow sugarcane aphid</name>
    <dbReference type="NCBI Taxonomy" id="143950"/>
    <lineage>
        <taxon>Eukaryota</taxon>
        <taxon>Metazoa</taxon>
        <taxon>Ecdysozoa</taxon>
        <taxon>Arthropoda</taxon>
        <taxon>Hexapoda</taxon>
        <taxon>Insecta</taxon>
        <taxon>Pterygota</taxon>
        <taxon>Neoptera</taxon>
        <taxon>Paraneoptera</taxon>
        <taxon>Hemiptera</taxon>
        <taxon>Sternorrhyncha</taxon>
        <taxon>Aphidomorpha</taxon>
        <taxon>Aphidoidea</taxon>
        <taxon>Aphididae</taxon>
        <taxon>Sipha</taxon>
    </lineage>
</organism>
<dbReference type="InterPro" id="IPR007199">
    <property type="entry name" value="Rep_factor-A_N"/>
</dbReference>
<dbReference type="Proteomes" id="UP000694846">
    <property type="component" value="Unplaced"/>
</dbReference>
<gene>
    <name evidence="16" type="primary">RpA-70_1</name>
    <name evidence="18" type="synonym">LOC112685716</name>
    <name evidence="16" type="ORF">g.9922</name>
</gene>
<evidence type="ECO:0000256" key="6">
    <source>
        <dbReference type="ARBA" id="ARBA00022833"/>
    </source>
</evidence>
<accession>A0A2S2PYK9</accession>
<evidence type="ECO:0000313" key="17">
    <source>
        <dbReference type="Proteomes" id="UP000694846"/>
    </source>
</evidence>
<dbReference type="CDD" id="cd04477">
    <property type="entry name" value="RPA1N"/>
    <property type="match status" value="1"/>
</dbReference>
<dbReference type="SUPFAM" id="SSF50249">
    <property type="entry name" value="Nucleic acid-binding proteins"/>
    <property type="match status" value="4"/>
</dbReference>
<feature type="domain" description="Replication factor-A protein 1 N-terminal" evidence="13">
    <location>
        <begin position="26"/>
        <end position="126"/>
    </location>
</feature>
<dbReference type="Gene3D" id="2.40.50.140">
    <property type="entry name" value="Nucleic acid-binding proteins"/>
    <property type="match status" value="4"/>
</dbReference>
<keyword evidence="3 11" id="KW-0235">DNA replication</keyword>
<dbReference type="Pfam" id="PF01336">
    <property type="entry name" value="tRNA_anti-codon"/>
    <property type="match status" value="1"/>
</dbReference>
<feature type="domain" description="Replication factor A C-terminal" evidence="14">
    <location>
        <begin position="470"/>
        <end position="615"/>
    </location>
</feature>
<dbReference type="GO" id="GO:0006281">
    <property type="term" value="P:DNA repair"/>
    <property type="evidence" value="ECO:0007669"/>
    <property type="project" value="InterPro"/>
</dbReference>
<evidence type="ECO:0000256" key="4">
    <source>
        <dbReference type="ARBA" id="ARBA00022723"/>
    </source>
</evidence>
<dbReference type="GO" id="GO:0008270">
    <property type="term" value="F:zinc ion binding"/>
    <property type="evidence" value="ECO:0007669"/>
    <property type="project" value="UniProtKB-KW"/>
</dbReference>
<keyword evidence="17" id="KW-1185">Reference proteome</keyword>
<evidence type="ECO:0000313" key="16">
    <source>
        <dbReference type="EMBL" id="MBY70483.1"/>
    </source>
</evidence>
<evidence type="ECO:0000256" key="2">
    <source>
        <dbReference type="ARBA" id="ARBA00005690"/>
    </source>
</evidence>
<dbReference type="OrthoDB" id="1751331at2759"/>
<dbReference type="NCBIfam" id="TIGR00617">
    <property type="entry name" value="rpa1"/>
    <property type="match status" value="1"/>
</dbReference>
<dbReference type="Pfam" id="PF16900">
    <property type="entry name" value="REPA_OB_2"/>
    <property type="match status" value="1"/>
</dbReference>
<dbReference type="FunFam" id="2.40.50.140:FF:000090">
    <property type="entry name" value="Replication protein A subunit"/>
    <property type="match status" value="1"/>
</dbReference>
<dbReference type="GO" id="GO:0003677">
    <property type="term" value="F:DNA binding"/>
    <property type="evidence" value="ECO:0007669"/>
    <property type="project" value="UniProtKB-KW"/>
</dbReference>
<dbReference type="RefSeq" id="XP_025413456.1">
    <property type="nucleotide sequence ID" value="XM_025557671.1"/>
</dbReference>
<evidence type="ECO:0000256" key="3">
    <source>
        <dbReference type="ARBA" id="ARBA00022705"/>
    </source>
</evidence>
<keyword evidence="5 11" id="KW-0863">Zinc-finger</keyword>
<keyword evidence="7 11" id="KW-0238">DNA-binding</keyword>
<evidence type="ECO:0000259" key="15">
    <source>
        <dbReference type="Pfam" id="PF16900"/>
    </source>
</evidence>
<dbReference type="CDD" id="cd04474">
    <property type="entry name" value="RPA1_DBD_A"/>
    <property type="match status" value="1"/>
</dbReference>
<dbReference type="InterPro" id="IPR047192">
    <property type="entry name" value="Euk_RPA1_DBD_C"/>
</dbReference>
<feature type="domain" description="OB" evidence="12">
    <location>
        <begin position="206"/>
        <end position="286"/>
    </location>
</feature>
<evidence type="ECO:0000256" key="7">
    <source>
        <dbReference type="ARBA" id="ARBA00023125"/>
    </source>
</evidence>
<dbReference type="EMBL" id="GGMS01001280">
    <property type="protein sequence ID" value="MBY70483.1"/>
    <property type="molecule type" value="Transcribed_RNA"/>
</dbReference>
<comment type="function">
    <text evidence="9 11">As part of the heterotrimeric replication protein A complex (RPA/RP-A), binds and stabilizes single-stranded DNA intermediates, that form during DNA replication or upon DNA stress. It prevents their reannealing and in parallel, recruits and activates different proteins and complexes involved in DNA metabolism. Thereby, it plays an essential role both in DNA replication and the cellular response to DNA damage.</text>
</comment>
<evidence type="ECO:0000259" key="12">
    <source>
        <dbReference type="Pfam" id="PF01336"/>
    </source>
</evidence>
<dbReference type="GO" id="GO:0005634">
    <property type="term" value="C:nucleus"/>
    <property type="evidence" value="ECO:0007669"/>
    <property type="project" value="UniProtKB-SubCell"/>
</dbReference>
<dbReference type="InterPro" id="IPR013955">
    <property type="entry name" value="Rep_factor-A_C"/>
</dbReference>
<evidence type="ECO:0000313" key="18">
    <source>
        <dbReference type="RefSeq" id="XP_025413456.1"/>
    </source>
</evidence>
<dbReference type="Pfam" id="PF04057">
    <property type="entry name" value="Rep-A_N"/>
    <property type="match status" value="1"/>
</dbReference>
<evidence type="ECO:0000256" key="1">
    <source>
        <dbReference type="ARBA" id="ARBA00004123"/>
    </source>
</evidence>